<dbReference type="SMART" id="SM01204">
    <property type="entry name" value="FIST_C"/>
    <property type="match status" value="1"/>
</dbReference>
<evidence type="ECO:0000313" key="6">
    <source>
        <dbReference type="Proteomes" id="UP000344571"/>
    </source>
</evidence>
<dbReference type="RefSeq" id="WP_096345474.1">
    <property type="nucleotide sequence ID" value="NZ_CP033116.1"/>
</dbReference>
<dbReference type="Pfam" id="PF08495">
    <property type="entry name" value="FIST"/>
    <property type="match status" value="1"/>
</dbReference>
<dbReference type="EMBL" id="NWMT01000063">
    <property type="protein sequence ID" value="PCD00520.1"/>
    <property type="molecule type" value="Genomic_DNA"/>
</dbReference>
<dbReference type="GO" id="GO:0016301">
    <property type="term" value="F:kinase activity"/>
    <property type="evidence" value="ECO:0007669"/>
    <property type="project" value="UniProtKB-KW"/>
</dbReference>
<sequence length="393" mass="42271">MIIRFDAGGSVSWLQSQLDEYQCDPSIQAVMLFATSQNGWPEGWLDSLLQRQRKPVFGGLFPMLIAQGDSHERGTLCIGLTHRPDLLVLPELSNPAQSLEQMVAEMPAACHSLTRANATLMVLVDGLTTGISRLVEALFNQCGLQMNILGGGAGAQNMQPAACIITPQGVLRDAALVARLALGSGVGVAHGWAPMSASYTVTESEQNIIRSLDWQPALSVYHHELALHSNVALSEPSLPHQANAHPLGISRMDSEVVVRDVIAADVDGGLICLGEIPAGEFIHVLHASAADLLTAARLARDVAINELEELEQLECHRSNIALVFDSLSRAQFLGADMELEIALLSNNQQLDVFGVLTLGEIANSGKGYLEFYNKSCVLACFAKPPLSIRLEQL</sequence>
<evidence type="ECO:0000259" key="2">
    <source>
        <dbReference type="SMART" id="SM01204"/>
    </source>
</evidence>
<name>A0AA91Z775_9GAMM</name>
<feature type="domain" description="FIST" evidence="1">
    <location>
        <begin position="25"/>
        <end position="216"/>
    </location>
</feature>
<reference evidence="3 5" key="1">
    <citation type="submission" date="2017-09" db="EMBL/GenBank/DDBJ databases">
        <title>Bacterial and phytoplankton interrelationship in Kongsfjorden, an Arctic fjord.</title>
        <authorList>
            <person name="Sinha R."/>
            <person name="Krishnan K."/>
        </authorList>
    </citation>
    <scope>NUCLEOTIDE SEQUENCE [LARGE SCALE GENOMIC DNA]</scope>
    <source>
        <strain evidence="3 5">58</strain>
    </source>
</reference>
<dbReference type="Proteomes" id="UP000344571">
    <property type="component" value="Chromosome"/>
</dbReference>
<dbReference type="InterPro" id="IPR019494">
    <property type="entry name" value="FIST_C"/>
</dbReference>
<gene>
    <name evidence="3" type="ORF">CO192_04855</name>
    <name evidence="4" type="ORF">EAO82_01820</name>
</gene>
<accession>A0AA91Z775</accession>
<organism evidence="3 5">
    <name type="scientific">Halopseudomonas pelagia</name>
    <dbReference type="NCBI Taxonomy" id="553151"/>
    <lineage>
        <taxon>Bacteria</taxon>
        <taxon>Pseudomonadati</taxon>
        <taxon>Pseudomonadota</taxon>
        <taxon>Gammaproteobacteria</taxon>
        <taxon>Pseudomonadales</taxon>
        <taxon>Pseudomonadaceae</taxon>
        <taxon>Halopseudomonas</taxon>
    </lineage>
</organism>
<dbReference type="Proteomes" id="UP000243750">
    <property type="component" value="Unassembled WGS sequence"/>
</dbReference>
<dbReference type="InterPro" id="IPR013702">
    <property type="entry name" value="FIST_domain_N"/>
</dbReference>
<evidence type="ECO:0000313" key="4">
    <source>
        <dbReference type="EMBL" id="QFY55223.1"/>
    </source>
</evidence>
<protein>
    <submittedName>
        <fullName evidence="3">Histidine kinase</fullName>
    </submittedName>
</protein>
<dbReference type="Pfam" id="PF10442">
    <property type="entry name" value="FIST_C"/>
    <property type="match status" value="1"/>
</dbReference>
<keyword evidence="6" id="KW-1185">Reference proteome</keyword>
<dbReference type="AlphaFoldDB" id="A0AA91Z775"/>
<keyword evidence="3" id="KW-0418">Kinase</keyword>
<proteinExistence type="predicted"/>
<dbReference type="PANTHER" id="PTHR40252">
    <property type="entry name" value="BLR0328 PROTEIN"/>
    <property type="match status" value="1"/>
</dbReference>
<dbReference type="EMBL" id="CP033116">
    <property type="protein sequence ID" value="QFY55223.1"/>
    <property type="molecule type" value="Genomic_DNA"/>
</dbReference>
<feature type="domain" description="FIST C-domain" evidence="2">
    <location>
        <begin position="217"/>
        <end position="364"/>
    </location>
</feature>
<evidence type="ECO:0000313" key="3">
    <source>
        <dbReference type="EMBL" id="PCD00520.1"/>
    </source>
</evidence>
<dbReference type="SMART" id="SM00897">
    <property type="entry name" value="FIST"/>
    <property type="match status" value="1"/>
</dbReference>
<dbReference type="PANTHER" id="PTHR40252:SF2">
    <property type="entry name" value="BLR0328 PROTEIN"/>
    <property type="match status" value="1"/>
</dbReference>
<reference evidence="4 6" key="2">
    <citation type="submission" date="2018-10" db="EMBL/GenBank/DDBJ databases">
        <title>Complete genome sequence of Pseudomonas pelagia strain Kongs-67.</title>
        <authorList>
            <person name="Sinha R.K."/>
            <person name="Krishnan K."/>
        </authorList>
    </citation>
    <scope>NUCLEOTIDE SEQUENCE [LARGE SCALE GENOMIC DNA]</scope>
    <source>
        <strain evidence="4 6">Kongs-67</strain>
    </source>
</reference>
<evidence type="ECO:0000259" key="1">
    <source>
        <dbReference type="SMART" id="SM00897"/>
    </source>
</evidence>
<keyword evidence="3" id="KW-0808">Transferase</keyword>
<evidence type="ECO:0000313" key="5">
    <source>
        <dbReference type="Proteomes" id="UP000243750"/>
    </source>
</evidence>